<name>A0A0F9CD23_9ZZZZ</name>
<dbReference type="PROSITE" id="PS51257">
    <property type="entry name" value="PROKAR_LIPOPROTEIN"/>
    <property type="match status" value="1"/>
</dbReference>
<dbReference type="EMBL" id="LAZR01047265">
    <property type="protein sequence ID" value="KKK94621.1"/>
    <property type="molecule type" value="Genomic_DNA"/>
</dbReference>
<accession>A0A0F9CD23</accession>
<reference evidence="1" key="1">
    <citation type="journal article" date="2015" name="Nature">
        <title>Complex archaea that bridge the gap between prokaryotes and eukaryotes.</title>
        <authorList>
            <person name="Spang A."/>
            <person name="Saw J.H."/>
            <person name="Jorgensen S.L."/>
            <person name="Zaremba-Niedzwiedzka K."/>
            <person name="Martijn J."/>
            <person name="Lind A.E."/>
            <person name="van Eijk R."/>
            <person name="Schleper C."/>
            <person name="Guy L."/>
            <person name="Ettema T.J."/>
        </authorList>
    </citation>
    <scope>NUCLEOTIDE SEQUENCE</scope>
</reference>
<evidence type="ECO:0000313" key="1">
    <source>
        <dbReference type="EMBL" id="KKK94621.1"/>
    </source>
</evidence>
<sequence>MDNYMIRIALVYMMVILAVGCIDVDAQGGSDDVPLIQEFGEGGNTQMLYDRRQRPQSLFYNDLAYIVYNGGANTINPKKGENTYPHIITYNPKTKELSIPIKLAEKNGRDQHFTPVIWMDKDDYIHLLYGCHNTKRYTHLVTKQPGDIGTSADDWKTLPEIADAISYPTVYNISGGRQLIYYRGDRHRSNWMYNISEDNGVTWSPPYIVTDLNNAEDLKITDETTKAEHEFIDETSSYQSVCLSKDGNFLHVAFSQYDDNKKGLPEKFINNRYGTDYNLGIKYNLYYLKVDLSNNEVTNYEGDLLTTPMDLAYANAHCRIWNTDERGSGKPAFVNVDENGDPTFI</sequence>
<dbReference type="AlphaFoldDB" id="A0A0F9CD23"/>
<dbReference type="InterPro" id="IPR036278">
    <property type="entry name" value="Sialidase_sf"/>
</dbReference>
<organism evidence="1">
    <name type="scientific">marine sediment metagenome</name>
    <dbReference type="NCBI Taxonomy" id="412755"/>
    <lineage>
        <taxon>unclassified sequences</taxon>
        <taxon>metagenomes</taxon>
        <taxon>ecological metagenomes</taxon>
    </lineage>
</organism>
<dbReference type="Pfam" id="PF15892">
    <property type="entry name" value="BNR_4"/>
    <property type="match status" value="1"/>
</dbReference>
<comment type="caution">
    <text evidence="1">The sequence shown here is derived from an EMBL/GenBank/DDBJ whole genome shotgun (WGS) entry which is preliminary data.</text>
</comment>
<proteinExistence type="predicted"/>
<evidence type="ECO:0008006" key="2">
    <source>
        <dbReference type="Google" id="ProtNLM"/>
    </source>
</evidence>
<gene>
    <name evidence="1" type="ORF">LCGC14_2681000</name>
</gene>
<protein>
    <recommendedName>
        <fullName evidence="2">Sialidase domain-containing protein</fullName>
    </recommendedName>
</protein>
<feature type="non-terminal residue" evidence="1">
    <location>
        <position position="345"/>
    </location>
</feature>
<dbReference type="SUPFAM" id="SSF50939">
    <property type="entry name" value="Sialidases"/>
    <property type="match status" value="1"/>
</dbReference>